<dbReference type="Gene3D" id="3.40.50.300">
    <property type="entry name" value="P-loop containing nucleotide triphosphate hydrolases"/>
    <property type="match status" value="1"/>
</dbReference>
<name>A0A1Z5JR77_FISSO</name>
<evidence type="ECO:0000256" key="1">
    <source>
        <dbReference type="SAM" id="MobiDB-lite"/>
    </source>
</evidence>
<dbReference type="Proteomes" id="UP000198406">
    <property type="component" value="Unassembled WGS sequence"/>
</dbReference>
<dbReference type="InParanoid" id="A0A1Z5JR77"/>
<sequence length="299" mass="35125">MTPQRRQLSRFWLLILFLCLGNLFLLHSPLHLNLNGIPNLPLKGIVVIFYHIPRTGGTTLRANLEPFLSVVRVAKPRDWDRAEERISRVFQGSGETLFVELHGTIPGLAVLQEKIQQWRHQSAKSRVPLFTLTLVRDPVAFSRSYFLHFHHPKCQWNWCERETYAQDKEENLLKTVIPNHQCQLLLLGQRENKKRRARLQQGVTTEQCRQELLPLLERDWDWVGTTETLATVTWPLLTKLLFKNEKLALPMSRKNASKQNLNQTTQLASSTIHQIRQQSSFDEELYERVSRERWHRNKS</sequence>
<proteinExistence type="predicted"/>
<keyword evidence="2" id="KW-0472">Membrane</keyword>
<dbReference type="InterPro" id="IPR027417">
    <property type="entry name" value="P-loop_NTPase"/>
</dbReference>
<keyword evidence="2" id="KW-0812">Transmembrane</keyword>
<dbReference type="EMBL" id="BDSP01000107">
    <property type="protein sequence ID" value="GAX16540.1"/>
    <property type="molecule type" value="Genomic_DNA"/>
</dbReference>
<keyword evidence="2" id="KW-1133">Transmembrane helix</keyword>
<evidence type="ECO:0000313" key="3">
    <source>
        <dbReference type="EMBL" id="GAX16540.1"/>
    </source>
</evidence>
<keyword evidence="4" id="KW-1185">Reference proteome</keyword>
<comment type="caution">
    <text evidence="3">The sequence shown here is derived from an EMBL/GenBank/DDBJ whole genome shotgun (WGS) entry which is preliminary data.</text>
</comment>
<feature type="compositionally biased region" description="Polar residues" evidence="1">
    <location>
        <begin position="257"/>
        <end position="275"/>
    </location>
</feature>
<feature type="transmembrane region" description="Helical" evidence="2">
    <location>
        <begin position="12"/>
        <end position="30"/>
    </location>
</feature>
<dbReference type="AlphaFoldDB" id="A0A1Z5JR77"/>
<feature type="region of interest" description="Disordered" evidence="1">
    <location>
        <begin position="253"/>
        <end position="275"/>
    </location>
</feature>
<gene>
    <name evidence="3" type="ORF">FisN_7Lu282</name>
</gene>
<evidence type="ECO:0000256" key="2">
    <source>
        <dbReference type="SAM" id="Phobius"/>
    </source>
</evidence>
<organism evidence="3 4">
    <name type="scientific">Fistulifera solaris</name>
    <name type="common">Oleaginous diatom</name>
    <dbReference type="NCBI Taxonomy" id="1519565"/>
    <lineage>
        <taxon>Eukaryota</taxon>
        <taxon>Sar</taxon>
        <taxon>Stramenopiles</taxon>
        <taxon>Ochrophyta</taxon>
        <taxon>Bacillariophyta</taxon>
        <taxon>Bacillariophyceae</taxon>
        <taxon>Bacillariophycidae</taxon>
        <taxon>Naviculales</taxon>
        <taxon>Naviculaceae</taxon>
        <taxon>Fistulifera</taxon>
    </lineage>
</organism>
<accession>A0A1Z5JR77</accession>
<dbReference type="OrthoDB" id="45211at2759"/>
<reference evidence="3 4" key="1">
    <citation type="journal article" date="2015" name="Plant Cell">
        <title>Oil accumulation by the oleaginous diatom Fistulifera solaris as revealed by the genome and transcriptome.</title>
        <authorList>
            <person name="Tanaka T."/>
            <person name="Maeda Y."/>
            <person name="Veluchamy A."/>
            <person name="Tanaka M."/>
            <person name="Abida H."/>
            <person name="Marechal E."/>
            <person name="Bowler C."/>
            <person name="Muto M."/>
            <person name="Sunaga Y."/>
            <person name="Tanaka M."/>
            <person name="Yoshino T."/>
            <person name="Taniguchi T."/>
            <person name="Fukuda Y."/>
            <person name="Nemoto M."/>
            <person name="Matsumoto M."/>
            <person name="Wong P.S."/>
            <person name="Aburatani S."/>
            <person name="Fujibuchi W."/>
        </authorList>
    </citation>
    <scope>NUCLEOTIDE SEQUENCE [LARGE SCALE GENOMIC DNA]</scope>
    <source>
        <strain evidence="3 4">JPCC DA0580</strain>
    </source>
</reference>
<protein>
    <submittedName>
        <fullName evidence="3">Uncharacterized protein</fullName>
    </submittedName>
</protein>
<evidence type="ECO:0000313" key="4">
    <source>
        <dbReference type="Proteomes" id="UP000198406"/>
    </source>
</evidence>